<dbReference type="Pfam" id="PF01149">
    <property type="entry name" value="Fapy_DNA_glyco"/>
    <property type="match status" value="1"/>
</dbReference>
<dbReference type="Gene3D" id="1.10.8.50">
    <property type="match status" value="1"/>
</dbReference>
<keyword evidence="17" id="KW-1185">Reference proteome</keyword>
<evidence type="ECO:0000256" key="7">
    <source>
        <dbReference type="ARBA" id="ARBA00022833"/>
    </source>
</evidence>
<evidence type="ECO:0000256" key="3">
    <source>
        <dbReference type="ARBA" id="ARBA00022723"/>
    </source>
</evidence>
<dbReference type="InterPro" id="IPR012319">
    <property type="entry name" value="FPG_cat"/>
</dbReference>
<dbReference type="SUPFAM" id="SSF81624">
    <property type="entry name" value="N-terminal domain of MutM-like DNA repair proteins"/>
    <property type="match status" value="1"/>
</dbReference>
<dbReference type="PROSITE" id="PS51066">
    <property type="entry name" value="ZF_FPG_2"/>
    <property type="match status" value="1"/>
</dbReference>
<evidence type="ECO:0000313" key="16">
    <source>
        <dbReference type="EMBL" id="GAA2173653.1"/>
    </source>
</evidence>
<dbReference type="SUPFAM" id="SSF57716">
    <property type="entry name" value="Glucocorticoid receptor-like (DNA-binding domain)"/>
    <property type="match status" value="1"/>
</dbReference>
<dbReference type="Proteomes" id="UP001501599">
    <property type="component" value="Unassembled WGS sequence"/>
</dbReference>
<keyword evidence="8" id="KW-0238">DNA-binding</keyword>
<dbReference type="SMART" id="SM01232">
    <property type="entry name" value="H2TH"/>
    <property type="match status" value="1"/>
</dbReference>
<proteinExistence type="inferred from homology"/>
<dbReference type="SMART" id="SM00898">
    <property type="entry name" value="Fapy_DNA_glyco"/>
    <property type="match status" value="1"/>
</dbReference>
<comment type="caution">
    <text evidence="16">The sequence shown here is derived from an EMBL/GenBank/DDBJ whole genome shotgun (WGS) entry which is preliminary data.</text>
</comment>
<feature type="domain" description="Formamidopyrimidine-DNA glycosylase catalytic" evidence="15">
    <location>
        <begin position="2"/>
        <end position="134"/>
    </location>
</feature>
<evidence type="ECO:0000256" key="12">
    <source>
        <dbReference type="ARBA" id="ARBA00023295"/>
    </source>
</evidence>
<dbReference type="InterPro" id="IPR035937">
    <property type="entry name" value="FPG_N"/>
</dbReference>
<dbReference type="PANTHER" id="PTHR42697">
    <property type="entry name" value="ENDONUCLEASE 8"/>
    <property type="match status" value="1"/>
</dbReference>
<evidence type="ECO:0000259" key="14">
    <source>
        <dbReference type="PROSITE" id="PS51066"/>
    </source>
</evidence>
<dbReference type="InterPro" id="IPR015886">
    <property type="entry name" value="H2TH_FPG"/>
</dbReference>
<evidence type="ECO:0000256" key="11">
    <source>
        <dbReference type="ARBA" id="ARBA00023268"/>
    </source>
</evidence>
<keyword evidence="11" id="KW-0511">Multifunctional enzyme</keyword>
<comment type="similarity">
    <text evidence="1">Belongs to the FPG family.</text>
</comment>
<dbReference type="SUPFAM" id="SSF46946">
    <property type="entry name" value="S13-like H2TH domain"/>
    <property type="match status" value="1"/>
</dbReference>
<keyword evidence="5 13" id="KW-0863">Zinc-finger</keyword>
<keyword evidence="9" id="KW-0234">DNA repair</keyword>
<feature type="domain" description="FPG-type" evidence="14">
    <location>
        <begin position="225"/>
        <end position="263"/>
    </location>
</feature>
<dbReference type="PANTHER" id="PTHR42697:SF1">
    <property type="entry name" value="ENDONUCLEASE 8"/>
    <property type="match status" value="1"/>
</dbReference>
<keyword evidence="4" id="KW-0227">DNA damage</keyword>
<dbReference type="Pfam" id="PF06831">
    <property type="entry name" value="H2TH"/>
    <property type="match status" value="1"/>
</dbReference>
<keyword evidence="10" id="KW-0456">Lyase</keyword>
<gene>
    <name evidence="16" type="ORF">GCM10009846_16430</name>
</gene>
<evidence type="ECO:0000259" key="15">
    <source>
        <dbReference type="PROSITE" id="PS51068"/>
    </source>
</evidence>
<keyword evidence="12" id="KW-0326">Glycosidase</keyword>
<accession>A0ABP5MJB8</accession>
<keyword evidence="6" id="KW-0378">Hydrolase</keyword>
<dbReference type="EMBL" id="BAAAQT010000006">
    <property type="protein sequence ID" value="GAA2173653.1"/>
    <property type="molecule type" value="Genomic_DNA"/>
</dbReference>
<evidence type="ECO:0000256" key="1">
    <source>
        <dbReference type="ARBA" id="ARBA00009409"/>
    </source>
</evidence>
<evidence type="ECO:0000256" key="9">
    <source>
        <dbReference type="ARBA" id="ARBA00023204"/>
    </source>
</evidence>
<evidence type="ECO:0000256" key="2">
    <source>
        <dbReference type="ARBA" id="ARBA00012720"/>
    </source>
</evidence>
<dbReference type="PROSITE" id="PS51068">
    <property type="entry name" value="FPG_CAT"/>
    <property type="match status" value="1"/>
</dbReference>
<evidence type="ECO:0000313" key="17">
    <source>
        <dbReference type="Proteomes" id="UP001501599"/>
    </source>
</evidence>
<dbReference type="EC" id="4.2.99.18" evidence="2"/>
<dbReference type="Gene3D" id="3.20.190.10">
    <property type="entry name" value="MutM-like, N-terminal"/>
    <property type="match status" value="1"/>
</dbReference>
<keyword evidence="7" id="KW-0862">Zinc</keyword>
<dbReference type="CDD" id="cd08971">
    <property type="entry name" value="AcNei2_N"/>
    <property type="match status" value="1"/>
</dbReference>
<dbReference type="RefSeq" id="WP_344342577.1">
    <property type="nucleotide sequence ID" value="NZ_BAAAQT010000006.1"/>
</dbReference>
<evidence type="ECO:0000256" key="6">
    <source>
        <dbReference type="ARBA" id="ARBA00022801"/>
    </source>
</evidence>
<evidence type="ECO:0000256" key="8">
    <source>
        <dbReference type="ARBA" id="ARBA00023125"/>
    </source>
</evidence>
<dbReference type="InterPro" id="IPR000214">
    <property type="entry name" value="Znf_DNA_glyclase/AP_lyase"/>
</dbReference>
<dbReference type="InterPro" id="IPR010979">
    <property type="entry name" value="Ribosomal_uS13-like_H2TH"/>
</dbReference>
<organism evidence="16 17">
    <name type="scientific">Agrococcus versicolor</name>
    <dbReference type="NCBI Taxonomy" id="501482"/>
    <lineage>
        <taxon>Bacteria</taxon>
        <taxon>Bacillati</taxon>
        <taxon>Actinomycetota</taxon>
        <taxon>Actinomycetes</taxon>
        <taxon>Micrococcales</taxon>
        <taxon>Microbacteriaceae</taxon>
        <taxon>Agrococcus</taxon>
    </lineage>
</organism>
<evidence type="ECO:0000256" key="13">
    <source>
        <dbReference type="PROSITE-ProRule" id="PRU00391"/>
    </source>
</evidence>
<keyword evidence="3" id="KW-0479">Metal-binding</keyword>
<dbReference type="InterPro" id="IPR044090">
    <property type="entry name" value="Nei2_N"/>
</dbReference>
<sequence>MPEGDTVWRTARSLHEVLAGQELTRFDLRVPRHATADLAGRTVLEVVSRGKHILHRISDDDDRGGWTLQTHLKMDGSWHRYRRGTRWQRPEHTVRAVLETEQWQTVGYLLGVVDLVRTVDEGTVVGHLGPDLLGPDWDAGIAAANLAREPATPIGMALLDQRNLAGLGTIYRAEVCFLRGLSPFLPAGEVDDPRALVVLARRVIGANRDRVERTFTGSLLKDRYWVYGREHEPCRRCGTAIRKAEFGPLTMERIVYWCPVCQPGDEPTSSPTVG</sequence>
<evidence type="ECO:0000256" key="10">
    <source>
        <dbReference type="ARBA" id="ARBA00023239"/>
    </source>
</evidence>
<protein>
    <recommendedName>
        <fullName evidence="2">DNA-(apurinic or apyrimidinic site) lyase</fullName>
        <ecNumber evidence="2">4.2.99.18</ecNumber>
    </recommendedName>
</protein>
<reference evidence="17" key="1">
    <citation type="journal article" date="2019" name="Int. J. Syst. Evol. Microbiol.">
        <title>The Global Catalogue of Microorganisms (GCM) 10K type strain sequencing project: providing services to taxonomists for standard genome sequencing and annotation.</title>
        <authorList>
            <consortium name="The Broad Institute Genomics Platform"/>
            <consortium name="The Broad Institute Genome Sequencing Center for Infectious Disease"/>
            <person name="Wu L."/>
            <person name="Ma J."/>
        </authorList>
    </citation>
    <scope>NUCLEOTIDE SEQUENCE [LARGE SCALE GENOMIC DNA]</scope>
    <source>
        <strain evidence="17">JCM 16026</strain>
    </source>
</reference>
<evidence type="ECO:0000256" key="4">
    <source>
        <dbReference type="ARBA" id="ARBA00022763"/>
    </source>
</evidence>
<evidence type="ECO:0000256" key="5">
    <source>
        <dbReference type="ARBA" id="ARBA00022771"/>
    </source>
</evidence>
<name>A0ABP5MJB8_9MICO</name>